<dbReference type="Pfam" id="PF13585">
    <property type="entry name" value="CHU_C"/>
    <property type="match status" value="1"/>
</dbReference>
<organism evidence="1">
    <name type="scientific">hydrothermal vent metagenome</name>
    <dbReference type="NCBI Taxonomy" id="652676"/>
    <lineage>
        <taxon>unclassified sequences</taxon>
        <taxon>metagenomes</taxon>
        <taxon>ecological metagenomes</taxon>
    </lineage>
</organism>
<protein>
    <submittedName>
        <fullName evidence="1">Internalin, putative</fullName>
    </submittedName>
</protein>
<accession>A0A3B0T0B1</accession>
<dbReference type="AlphaFoldDB" id="A0A3B0T0B1"/>
<reference evidence="1" key="1">
    <citation type="submission" date="2018-06" db="EMBL/GenBank/DDBJ databases">
        <authorList>
            <person name="Zhirakovskaya E."/>
        </authorList>
    </citation>
    <scope>NUCLEOTIDE SEQUENCE</scope>
</reference>
<dbReference type="EMBL" id="UOEL01000059">
    <property type="protein sequence ID" value="VAW11328.1"/>
    <property type="molecule type" value="Genomic_DNA"/>
</dbReference>
<name>A0A3B0T0B1_9ZZZZ</name>
<proteinExistence type="predicted"/>
<dbReference type="InterPro" id="IPR026341">
    <property type="entry name" value="T9SS_type_B"/>
</dbReference>
<dbReference type="NCBIfam" id="TIGR04131">
    <property type="entry name" value="Bac_Flav_CTERM"/>
    <property type="match status" value="1"/>
</dbReference>
<sequence>MEKPDYTFYFGGVNNGADNTFVIHRTDTYVVKVIDENDCEAIANIFMEFIDIEIPNFFTPDGYGLNDFWEPKNQEIFPEILTIIFDRYGREVYRMGLNDGGWDGIYHENELPIGDYWYVIKLRGANDDREFVGHFTLYR</sequence>
<evidence type="ECO:0000313" key="1">
    <source>
        <dbReference type="EMBL" id="VAW11328.1"/>
    </source>
</evidence>
<gene>
    <name evidence="1" type="ORF">MNBD_BACTEROID03-2</name>
</gene>